<dbReference type="Gene3D" id="3.10.450.50">
    <property type="match status" value="1"/>
</dbReference>
<dbReference type="InterPro" id="IPR031977">
    <property type="entry name" value="DUF4783"/>
</dbReference>
<evidence type="ECO:0000313" key="2">
    <source>
        <dbReference type="EMBL" id="UYQ93052.1"/>
    </source>
</evidence>
<gene>
    <name evidence="2" type="ORF">MKQ68_23510</name>
</gene>
<keyword evidence="1" id="KW-0732">Signal</keyword>
<feature type="signal peptide" evidence="1">
    <location>
        <begin position="1"/>
        <end position="24"/>
    </location>
</feature>
<dbReference type="EMBL" id="CP107006">
    <property type="protein sequence ID" value="UYQ93052.1"/>
    <property type="molecule type" value="Genomic_DNA"/>
</dbReference>
<name>A0ABY6J336_9BACT</name>
<feature type="chain" id="PRO_5045386548" evidence="1">
    <location>
        <begin position="25"/>
        <end position="131"/>
    </location>
</feature>
<dbReference type="Pfam" id="PF16022">
    <property type="entry name" value="DUF4783"/>
    <property type="match status" value="1"/>
</dbReference>
<protein>
    <submittedName>
        <fullName evidence="2">DUF4783 domain-containing protein</fullName>
    </submittedName>
</protein>
<evidence type="ECO:0000256" key="1">
    <source>
        <dbReference type="SAM" id="SignalP"/>
    </source>
</evidence>
<dbReference type="RefSeq" id="WP_264281194.1">
    <property type="nucleotide sequence ID" value="NZ_CP107006.1"/>
</dbReference>
<organism evidence="2 3">
    <name type="scientific">Chitinophaga horti</name>
    <dbReference type="NCBI Taxonomy" id="2920382"/>
    <lineage>
        <taxon>Bacteria</taxon>
        <taxon>Pseudomonadati</taxon>
        <taxon>Bacteroidota</taxon>
        <taxon>Chitinophagia</taxon>
        <taxon>Chitinophagales</taxon>
        <taxon>Chitinophagaceae</taxon>
        <taxon>Chitinophaga</taxon>
    </lineage>
</organism>
<keyword evidence="3" id="KW-1185">Reference proteome</keyword>
<reference evidence="2" key="1">
    <citation type="submission" date="2022-10" db="EMBL/GenBank/DDBJ databases">
        <title>Chitinophaga sp. nov., isolated from soil.</title>
        <authorList>
            <person name="Jeon C.O."/>
        </authorList>
    </citation>
    <scope>NUCLEOTIDE SEQUENCE</scope>
    <source>
        <strain evidence="2">R8</strain>
    </source>
</reference>
<sequence>MKKLFFVLTSLLLAGMFSAFVWLAGPFDDVVGAIKKSDAVGLSRYMDNSIDITMAGKSASYSKAQAEIILKDFFGKNQVKSVEVIHKVESGNGSVMAVANIASSGGNYRTTIYLLKKGNNTVLNELRFENK</sequence>
<dbReference type="Proteomes" id="UP001162741">
    <property type="component" value="Chromosome"/>
</dbReference>
<proteinExistence type="predicted"/>
<evidence type="ECO:0000313" key="3">
    <source>
        <dbReference type="Proteomes" id="UP001162741"/>
    </source>
</evidence>
<accession>A0ABY6J336</accession>